<dbReference type="PANTHER" id="PTHR31451">
    <property type="match status" value="1"/>
</dbReference>
<evidence type="ECO:0000256" key="4">
    <source>
        <dbReference type="ARBA" id="ARBA00022525"/>
    </source>
</evidence>
<sequence>MKRNLKSKSLFLVILVMVLTVSAPLYCSSASSAPGFITAKGTKLYQQGKEWYLYGASIYQSGGIGWKNSQFRNYIDEQLQVAVDAKLNTVRVLDFLHLDTQDPYDSIVWDNVDYVIQQAEAKGLRVILDLATYRNLLKNQGKFPYDMNDWNAFLDFVGQRYAKEKAIAYYALAGEPDAPNGSEPLRPTTQQLTDFFTQASDRLHQSAPKQLISSGGLSYLDWNSGVDWEAIFSAPNIDIAAVHVYSEGDLNITVPTVAQWAKDHNKPLLNEEFGKQQSMGDAARADYFQTVYDTSRQYELAGVALWNFGPEIVDHSYDVNPGTPLTWQTVLNNSPLPRHPSKS</sequence>
<name>A0ABY5SDE9_9BACL</name>
<keyword evidence="6 8" id="KW-0378">Hydrolase</keyword>
<dbReference type="PANTHER" id="PTHR31451:SF39">
    <property type="entry name" value="MANNAN ENDO-1,4-BETA-MANNOSIDASE 1"/>
    <property type="match status" value="1"/>
</dbReference>
<accession>A0ABY5SDE9</accession>
<dbReference type="SUPFAM" id="SSF51445">
    <property type="entry name" value="(Trans)glycosidases"/>
    <property type="match status" value="1"/>
</dbReference>
<gene>
    <name evidence="10" type="ORF">L1F29_09290</name>
</gene>
<dbReference type="RefSeq" id="WP_258388047.1">
    <property type="nucleotide sequence ID" value="NZ_CP091430.1"/>
</dbReference>
<dbReference type="EC" id="3.2.1.78" evidence="3"/>
<comment type="similarity">
    <text evidence="8">Belongs to the glycosyl hydrolase 5 (cellulase A) family.</text>
</comment>
<dbReference type="Pfam" id="PF00150">
    <property type="entry name" value="Cellulase"/>
    <property type="match status" value="1"/>
</dbReference>
<evidence type="ECO:0000256" key="8">
    <source>
        <dbReference type="RuleBase" id="RU361153"/>
    </source>
</evidence>
<evidence type="ECO:0000313" key="10">
    <source>
        <dbReference type="EMBL" id="UVI31987.1"/>
    </source>
</evidence>
<evidence type="ECO:0000256" key="3">
    <source>
        <dbReference type="ARBA" id="ARBA00012706"/>
    </source>
</evidence>
<dbReference type="Gene3D" id="3.20.20.80">
    <property type="entry name" value="Glycosidases"/>
    <property type="match status" value="1"/>
</dbReference>
<protein>
    <recommendedName>
        <fullName evidence="3">mannan endo-1,4-beta-mannosidase</fullName>
        <ecNumber evidence="3">3.2.1.78</ecNumber>
    </recommendedName>
</protein>
<comment type="catalytic activity">
    <reaction evidence="1">
        <text>Random hydrolysis of (1-&gt;4)-beta-D-mannosidic linkages in mannans, galactomannans and glucomannans.</text>
        <dbReference type="EC" id="3.2.1.78"/>
    </reaction>
</comment>
<keyword evidence="7 8" id="KW-0326">Glycosidase</keyword>
<keyword evidence="4" id="KW-0964">Secreted</keyword>
<dbReference type="EMBL" id="CP091430">
    <property type="protein sequence ID" value="UVI31987.1"/>
    <property type="molecule type" value="Genomic_DNA"/>
</dbReference>
<evidence type="ECO:0000256" key="6">
    <source>
        <dbReference type="ARBA" id="ARBA00022801"/>
    </source>
</evidence>
<evidence type="ECO:0000259" key="9">
    <source>
        <dbReference type="Pfam" id="PF00150"/>
    </source>
</evidence>
<evidence type="ECO:0000256" key="2">
    <source>
        <dbReference type="ARBA" id="ARBA00004613"/>
    </source>
</evidence>
<evidence type="ECO:0000256" key="5">
    <source>
        <dbReference type="ARBA" id="ARBA00022729"/>
    </source>
</evidence>
<evidence type="ECO:0000313" key="11">
    <source>
        <dbReference type="Proteomes" id="UP001057877"/>
    </source>
</evidence>
<evidence type="ECO:0000256" key="1">
    <source>
        <dbReference type="ARBA" id="ARBA00001678"/>
    </source>
</evidence>
<keyword evidence="5" id="KW-0732">Signal</keyword>
<evidence type="ECO:0000256" key="7">
    <source>
        <dbReference type="ARBA" id="ARBA00023295"/>
    </source>
</evidence>
<dbReference type="GO" id="GO:0016787">
    <property type="term" value="F:hydrolase activity"/>
    <property type="evidence" value="ECO:0007669"/>
    <property type="project" value="UniProtKB-KW"/>
</dbReference>
<proteinExistence type="inferred from homology"/>
<organism evidence="10 11">
    <name type="scientific">Paenibacillus spongiae</name>
    <dbReference type="NCBI Taxonomy" id="2909671"/>
    <lineage>
        <taxon>Bacteria</taxon>
        <taxon>Bacillati</taxon>
        <taxon>Bacillota</taxon>
        <taxon>Bacilli</taxon>
        <taxon>Bacillales</taxon>
        <taxon>Paenibacillaceae</taxon>
        <taxon>Paenibacillus</taxon>
    </lineage>
</organism>
<comment type="subcellular location">
    <subcellularLocation>
        <location evidence="2">Secreted</location>
    </subcellularLocation>
</comment>
<dbReference type="Proteomes" id="UP001057877">
    <property type="component" value="Chromosome"/>
</dbReference>
<feature type="domain" description="Glycoside hydrolase family 5" evidence="9">
    <location>
        <begin position="66"/>
        <end position="310"/>
    </location>
</feature>
<dbReference type="InterPro" id="IPR045053">
    <property type="entry name" value="MAN-like"/>
</dbReference>
<reference evidence="10" key="1">
    <citation type="submission" date="2022-01" db="EMBL/GenBank/DDBJ databases">
        <title>Paenibacillus spongiae sp. nov., isolated from marine sponge.</title>
        <authorList>
            <person name="Li Z."/>
            <person name="Zhang M."/>
        </authorList>
    </citation>
    <scope>NUCLEOTIDE SEQUENCE</scope>
    <source>
        <strain evidence="10">PHS-Z3</strain>
    </source>
</reference>
<dbReference type="InterPro" id="IPR017853">
    <property type="entry name" value="GH"/>
</dbReference>
<keyword evidence="11" id="KW-1185">Reference proteome</keyword>
<dbReference type="InterPro" id="IPR001547">
    <property type="entry name" value="Glyco_hydro_5"/>
</dbReference>